<feature type="coiled-coil region" evidence="1">
    <location>
        <begin position="195"/>
        <end position="243"/>
    </location>
</feature>
<feature type="region of interest" description="Disordered" evidence="2">
    <location>
        <begin position="341"/>
        <end position="371"/>
    </location>
</feature>
<dbReference type="EMBL" id="CP026100">
    <property type="protein sequence ID" value="AYV48726.1"/>
    <property type="molecule type" value="Genomic_DNA"/>
</dbReference>
<dbReference type="Proteomes" id="UP000234483">
    <property type="component" value="Unassembled WGS sequence"/>
</dbReference>
<accession>A0A2N5CQJ1</accession>
<dbReference type="RefSeq" id="WP_101714222.1">
    <property type="nucleotide sequence ID" value="NZ_CP026100.1"/>
</dbReference>
<reference evidence="3 6" key="2">
    <citation type="submission" date="2018-01" db="EMBL/GenBank/DDBJ databases">
        <title>Complete genome sequence of Caulobacter flavus RHGG3.</title>
        <authorList>
            <person name="Yang E."/>
        </authorList>
    </citation>
    <scope>NUCLEOTIDE SEQUENCE [LARGE SCALE GENOMIC DNA]</scope>
    <source>
        <strain evidence="3 6">RHGG3</strain>
    </source>
</reference>
<dbReference type="KEGG" id="cfh:C1707_22045"/>
<dbReference type="EMBL" id="PJRQ01000038">
    <property type="protein sequence ID" value="PLR10258.1"/>
    <property type="molecule type" value="Genomic_DNA"/>
</dbReference>
<keyword evidence="1" id="KW-0175">Coiled coil</keyword>
<evidence type="ECO:0000256" key="1">
    <source>
        <dbReference type="SAM" id="Coils"/>
    </source>
</evidence>
<protein>
    <submittedName>
        <fullName evidence="4">Tyrosyl-tRNA deacylase</fullName>
    </submittedName>
</protein>
<evidence type="ECO:0000313" key="4">
    <source>
        <dbReference type="EMBL" id="PLR10258.1"/>
    </source>
</evidence>
<dbReference type="AlphaFoldDB" id="A0A2N5CQJ1"/>
<dbReference type="Proteomes" id="UP000281192">
    <property type="component" value="Chromosome"/>
</dbReference>
<dbReference type="OrthoDB" id="6424796at2"/>
<proteinExistence type="predicted"/>
<reference evidence="4 5" key="1">
    <citation type="submission" date="2017-12" db="EMBL/GenBank/DDBJ databases">
        <title>The genome sequence of Caulobacter flavus CGMCC1 15093.</title>
        <authorList>
            <person name="Gao J."/>
            <person name="Mao X."/>
            <person name="Sun J."/>
        </authorList>
    </citation>
    <scope>NUCLEOTIDE SEQUENCE [LARGE SCALE GENOMIC DNA]</scope>
    <source>
        <strain evidence="4 5">CGMCC1 15093</strain>
    </source>
</reference>
<sequence>MPDTVPFESSADRLAKAIEDEVKTLRAQDPLELPERGAPIVKHYVAKIEGKYDVRRAKTDTDNAVDLLYIAYNTTPQEEGDIRVKISKIMDRLLRAQRTSQLVMAEAMGAADDVITFLDIALPGWLDAKEDGGVDSVKAFLTQDLLQTATDIKAKATEIRGKLGSIATSYDDIITDTAAATHSSEKVLASRLADQKAILAEINEAEADRDQVESLVKDLQDEVQKFEAKARAYEQRATTAEERAFVLQIIKIGAQVVAAALPPIAMALGAGATGGASVIAASTMKSITQAGKLEEKPAPDSTSEVLKTKSEIAAKKKDLVLAEKKVTESKSKVAGLRKDLTTAQEAAGKPVEAGSAKETIAQPEDNEEVKGVKERLKDAKQTLSEDESKVVGLVGALSGLQASLTALAQGLGELSQDQKDEAAGLREIQMKMLDKAEAYERERREQAAKLVKINALLKGKLSQEETIKLAVQSLNLSISALKRTKEIIEEIASFFNSFVQFMARVAEEARIEVTVVEGLVNRGVIGKSSLERLLRSTDEFFIRQAGEWRAVGVVSEAFNNSFADGFTKLNGLAGQYITGDKLTAYLAEAAALLTKISADRQAAANARLLDLGEYRKMLRDDAAGSDPAAA</sequence>
<evidence type="ECO:0000313" key="6">
    <source>
        <dbReference type="Proteomes" id="UP000281192"/>
    </source>
</evidence>
<keyword evidence="6" id="KW-1185">Reference proteome</keyword>
<gene>
    <name evidence="3" type="ORF">C1707_22045</name>
    <name evidence="4" type="ORF">CFHF_17210</name>
</gene>
<name>A0A2N5CQJ1_9CAUL</name>
<evidence type="ECO:0000313" key="5">
    <source>
        <dbReference type="Proteomes" id="UP000234483"/>
    </source>
</evidence>
<evidence type="ECO:0000313" key="3">
    <source>
        <dbReference type="EMBL" id="AYV48726.1"/>
    </source>
</evidence>
<organism evidence="4 5">
    <name type="scientific">Caulobacter flavus</name>
    <dbReference type="NCBI Taxonomy" id="1679497"/>
    <lineage>
        <taxon>Bacteria</taxon>
        <taxon>Pseudomonadati</taxon>
        <taxon>Pseudomonadota</taxon>
        <taxon>Alphaproteobacteria</taxon>
        <taxon>Caulobacterales</taxon>
        <taxon>Caulobacteraceae</taxon>
        <taxon>Caulobacter</taxon>
    </lineage>
</organism>
<evidence type="ECO:0000256" key="2">
    <source>
        <dbReference type="SAM" id="MobiDB-lite"/>
    </source>
</evidence>